<keyword evidence="2" id="KW-1185">Reference proteome</keyword>
<dbReference type="HOGENOM" id="CLU_3268674_0_0_11"/>
<evidence type="ECO:0000313" key="1">
    <source>
        <dbReference type="EMBL" id="EKX88526.1"/>
    </source>
</evidence>
<name>L1MC50_9CORY</name>
<protein>
    <submittedName>
        <fullName evidence="1">Uncharacterized protein</fullName>
    </submittedName>
</protein>
<reference evidence="1 2" key="1">
    <citation type="submission" date="2012-05" db="EMBL/GenBank/DDBJ databases">
        <authorList>
            <person name="Weinstock G."/>
            <person name="Sodergren E."/>
            <person name="Lobos E.A."/>
            <person name="Fulton L."/>
            <person name="Fulton R."/>
            <person name="Courtney L."/>
            <person name="Fronick C."/>
            <person name="O'Laughlin M."/>
            <person name="Godfrey J."/>
            <person name="Wilson R.M."/>
            <person name="Miner T."/>
            <person name="Farmer C."/>
            <person name="Delehaunty K."/>
            <person name="Cordes M."/>
            <person name="Minx P."/>
            <person name="Tomlinson C."/>
            <person name="Chen J."/>
            <person name="Wollam A."/>
            <person name="Pepin K.H."/>
            <person name="Bhonagiri V."/>
            <person name="Zhang X."/>
            <person name="Suruliraj S."/>
            <person name="Warren W."/>
            <person name="Mitreva M."/>
            <person name="Mardis E.R."/>
            <person name="Wilson R.K."/>
        </authorList>
    </citation>
    <scope>NUCLEOTIDE SEQUENCE [LARGE SCALE GENOMIC DNA]</scope>
    <source>
        <strain evidence="1 2">F0235</strain>
    </source>
</reference>
<evidence type="ECO:0000313" key="2">
    <source>
        <dbReference type="Proteomes" id="UP000010445"/>
    </source>
</evidence>
<dbReference type="Proteomes" id="UP000010445">
    <property type="component" value="Unassembled WGS sequence"/>
</dbReference>
<gene>
    <name evidence="1" type="ORF">HMPREF9997_02198</name>
</gene>
<sequence>MKASKSLNKAFRTCCGPARLLLIDARSLSAIHSRAAVFMRT</sequence>
<dbReference type="EMBL" id="AMEM01000037">
    <property type="protein sequence ID" value="EKX88526.1"/>
    <property type="molecule type" value="Genomic_DNA"/>
</dbReference>
<comment type="caution">
    <text evidence="1">The sequence shown here is derived from an EMBL/GenBank/DDBJ whole genome shotgun (WGS) entry which is preliminary data.</text>
</comment>
<organism evidence="1 2">
    <name type="scientific">Corynebacterium durum F0235</name>
    <dbReference type="NCBI Taxonomy" id="1035195"/>
    <lineage>
        <taxon>Bacteria</taxon>
        <taxon>Bacillati</taxon>
        <taxon>Actinomycetota</taxon>
        <taxon>Actinomycetes</taxon>
        <taxon>Mycobacteriales</taxon>
        <taxon>Corynebacteriaceae</taxon>
        <taxon>Corynebacterium</taxon>
    </lineage>
</organism>
<accession>L1MC50</accession>
<dbReference type="AlphaFoldDB" id="L1MC50"/>
<proteinExistence type="predicted"/>